<keyword evidence="1" id="KW-0378">Hydrolase</keyword>
<evidence type="ECO:0000256" key="3">
    <source>
        <dbReference type="ARBA" id="ARBA00023098"/>
    </source>
</evidence>
<evidence type="ECO:0000256" key="1">
    <source>
        <dbReference type="ARBA" id="ARBA00022801"/>
    </source>
</evidence>
<dbReference type="GO" id="GO:0016298">
    <property type="term" value="F:lipase activity"/>
    <property type="evidence" value="ECO:0007669"/>
    <property type="project" value="UniProtKB-ARBA"/>
</dbReference>
<dbReference type="Proteomes" id="UP001165085">
    <property type="component" value="Unassembled WGS sequence"/>
</dbReference>
<dbReference type="OrthoDB" id="45309at2759"/>
<reference evidence="7" key="1">
    <citation type="journal article" date="2023" name="Commun. Biol.">
        <title>Genome analysis of Parmales, the sister group of diatoms, reveals the evolutionary specialization of diatoms from phago-mixotrophs to photoautotrophs.</title>
        <authorList>
            <person name="Ban H."/>
            <person name="Sato S."/>
            <person name="Yoshikawa S."/>
            <person name="Yamada K."/>
            <person name="Nakamura Y."/>
            <person name="Ichinomiya M."/>
            <person name="Sato N."/>
            <person name="Blanc-Mathieu R."/>
            <person name="Endo H."/>
            <person name="Kuwata A."/>
            <person name="Ogata H."/>
        </authorList>
    </citation>
    <scope>NUCLEOTIDE SEQUENCE [LARGE SCALE GENOMIC DNA]</scope>
    <source>
        <strain evidence="7">NIES 3701</strain>
    </source>
</reference>
<evidence type="ECO:0000313" key="7">
    <source>
        <dbReference type="Proteomes" id="UP001165085"/>
    </source>
</evidence>
<accession>A0A9W7ELB0</accession>
<protein>
    <recommendedName>
        <fullName evidence="5">PNPLA domain-containing protein</fullName>
    </recommendedName>
</protein>
<gene>
    <name evidence="6" type="ORF">TrST_g12833</name>
</gene>
<keyword evidence="7" id="KW-1185">Reference proteome</keyword>
<comment type="caution">
    <text evidence="6">The sequence shown here is derived from an EMBL/GenBank/DDBJ whole genome shotgun (WGS) entry which is preliminary data.</text>
</comment>
<dbReference type="SUPFAM" id="SSF52151">
    <property type="entry name" value="FabD/lysophospholipase-like"/>
    <property type="match status" value="1"/>
</dbReference>
<name>A0A9W7ELB0_9STRA</name>
<dbReference type="InterPro" id="IPR002641">
    <property type="entry name" value="PNPLA_dom"/>
</dbReference>
<keyword evidence="2" id="KW-0442">Lipid degradation</keyword>
<dbReference type="PROSITE" id="PS51635">
    <property type="entry name" value="PNPLA"/>
    <property type="match status" value="1"/>
</dbReference>
<feature type="domain" description="PNPLA" evidence="5">
    <location>
        <begin position="70"/>
        <end position="235"/>
    </location>
</feature>
<keyword evidence="3" id="KW-0443">Lipid metabolism</keyword>
<evidence type="ECO:0000256" key="4">
    <source>
        <dbReference type="PROSITE-ProRule" id="PRU01161"/>
    </source>
</evidence>
<dbReference type="AlphaFoldDB" id="A0A9W7ELB0"/>
<dbReference type="PANTHER" id="PTHR14226">
    <property type="entry name" value="NEUROPATHY TARGET ESTERASE/SWISS CHEESE D.MELANOGASTER"/>
    <property type="match status" value="1"/>
</dbReference>
<dbReference type="Pfam" id="PF01734">
    <property type="entry name" value="Patatin"/>
    <property type="match status" value="1"/>
</dbReference>
<feature type="short sequence motif" description="GXGXXG" evidence="4">
    <location>
        <begin position="74"/>
        <end position="79"/>
    </location>
</feature>
<dbReference type="Gene3D" id="3.40.1090.10">
    <property type="entry name" value="Cytosolic phospholipase A2 catalytic domain"/>
    <property type="match status" value="1"/>
</dbReference>
<dbReference type="InterPro" id="IPR016035">
    <property type="entry name" value="Acyl_Trfase/lysoPLipase"/>
</dbReference>
<proteinExistence type="predicted"/>
<sequence>MSFVRSSLYTSNATDSTPYDYTTVPPFSQFTFTEPPSPPPPSHPCLSLLQSRLQTSSLPSHRLDPSHLTLSLEGGGMRGSINAGMASSIALLNLCDCFDTVYGSSAGSIIGAYMISRQMCVDVYSDVLVGNKLFLQKPEIIKFAAKSWTGRKNNFNEGFKATGMNITYVLRDVMSSTGLRPFDFDSFAHNVETQKLYVLSSGENFNQGIFGPDDFFDRWTQEDGVTYNYRASENDPRGMDSAFFSCLASSMVVPGAGGPPITLSKKGEKERMYCDAFVYEAIPIRAPVYNSNATHVVALRTRPQAAKLKTSPGFYETKIAKYYFEQCKMDDVAKWYSAGGQQFRYVEEVACTFEGLGGEEVLIPPMDVVYARPDLTWGDVRDVVDVKKWRKAYVMPIMVGEDVQEMSPLEQKEKVVVKGIRDGFIAGFETLKDAAGVELEDGMTSADLAELLFPFREDLGPEYSNGKAKKPSDLKPIYVKGLKINSLAARRSLLFKARTKRNRVKRLISRRYRKAQRLLGNEKKQTVDEKWETIKRALPAVEDFPHLARQVRRRIEKQEE</sequence>
<dbReference type="GO" id="GO:0052689">
    <property type="term" value="F:carboxylic ester hydrolase activity"/>
    <property type="evidence" value="ECO:0007669"/>
    <property type="project" value="UniProtKB-ARBA"/>
</dbReference>
<dbReference type="InterPro" id="IPR050301">
    <property type="entry name" value="NTE"/>
</dbReference>
<comment type="caution">
    <text evidence="4">Lacks conserved residue(s) required for the propagation of feature annotation.</text>
</comment>
<dbReference type="GO" id="GO:0016042">
    <property type="term" value="P:lipid catabolic process"/>
    <property type="evidence" value="ECO:0007669"/>
    <property type="project" value="UniProtKB-KW"/>
</dbReference>
<organism evidence="6 7">
    <name type="scientific">Triparma strigata</name>
    <dbReference type="NCBI Taxonomy" id="1606541"/>
    <lineage>
        <taxon>Eukaryota</taxon>
        <taxon>Sar</taxon>
        <taxon>Stramenopiles</taxon>
        <taxon>Ochrophyta</taxon>
        <taxon>Bolidophyceae</taxon>
        <taxon>Parmales</taxon>
        <taxon>Triparmaceae</taxon>
        <taxon>Triparma</taxon>
    </lineage>
</organism>
<evidence type="ECO:0000256" key="2">
    <source>
        <dbReference type="ARBA" id="ARBA00022963"/>
    </source>
</evidence>
<evidence type="ECO:0000313" key="6">
    <source>
        <dbReference type="EMBL" id="GMH85009.1"/>
    </source>
</evidence>
<feature type="short sequence motif" description="GXSXG" evidence="4">
    <location>
        <begin position="103"/>
        <end position="107"/>
    </location>
</feature>
<evidence type="ECO:0000259" key="5">
    <source>
        <dbReference type="PROSITE" id="PS51635"/>
    </source>
</evidence>
<dbReference type="EMBL" id="BRXY01000298">
    <property type="protein sequence ID" value="GMH85009.1"/>
    <property type="molecule type" value="Genomic_DNA"/>
</dbReference>
<dbReference type="PANTHER" id="PTHR14226:SF64">
    <property type="entry name" value="PNPLA DOMAIN-CONTAINING PROTEIN"/>
    <property type="match status" value="1"/>
</dbReference>